<evidence type="ECO:0000259" key="2">
    <source>
        <dbReference type="Pfam" id="PF02698"/>
    </source>
</evidence>
<accession>A0A0S7BTU8</accession>
<name>A0A0S7BTU8_9BACT</name>
<dbReference type="OrthoDB" id="9782395at2"/>
<dbReference type="CDD" id="cd06259">
    <property type="entry name" value="YdcF-like"/>
    <property type="match status" value="1"/>
</dbReference>
<dbReference type="Pfam" id="PF02698">
    <property type="entry name" value="DUF218"/>
    <property type="match status" value="1"/>
</dbReference>
<evidence type="ECO:0000256" key="1">
    <source>
        <dbReference type="SAM" id="Phobius"/>
    </source>
</evidence>
<dbReference type="InterPro" id="IPR014729">
    <property type="entry name" value="Rossmann-like_a/b/a_fold"/>
</dbReference>
<feature type="transmembrane region" description="Helical" evidence="1">
    <location>
        <begin position="12"/>
        <end position="40"/>
    </location>
</feature>
<protein>
    <submittedName>
        <fullName evidence="3">Uncharacterized SAM-binding protein YcdF, DUF218 family</fullName>
    </submittedName>
</protein>
<dbReference type="EMBL" id="DF968182">
    <property type="protein sequence ID" value="GAP41959.1"/>
    <property type="molecule type" value="Genomic_DNA"/>
</dbReference>
<keyword evidence="1" id="KW-1133">Transmembrane helix</keyword>
<keyword evidence="1" id="KW-0812">Transmembrane</keyword>
<dbReference type="RefSeq" id="WP_062036904.1">
    <property type="nucleotide sequence ID" value="NZ_DF968182.1"/>
</dbReference>
<keyword evidence="4" id="KW-1185">Reference proteome</keyword>
<dbReference type="Gene3D" id="3.40.50.620">
    <property type="entry name" value="HUPs"/>
    <property type="match status" value="1"/>
</dbReference>
<dbReference type="AlphaFoldDB" id="A0A0S7BTU8"/>
<keyword evidence="1" id="KW-0472">Membrane</keyword>
<evidence type="ECO:0000313" key="3">
    <source>
        <dbReference type="EMBL" id="GAP41959.1"/>
    </source>
</evidence>
<sequence>MKRRTGFFRRLIRILLPAGGITFLLLIVLAFTTLPFHAYYRLATKGSRMSEKPVTIVMLAGAGIPSENGLIRAWYTAWLAKESPEAKVIVAAPGKLNDSTGDPLSIAGELILRGVKGDNILHETEGKNTRGQARNIAAMIPASERNRPLAIVTSPEHIRRAVLSFRKAGFTNVSGFPAFESSLEADLVFDDRDLKGNRLAPPIGENLQFRYQFWNHLKYEVIVLREYFALAYYKLRGWI</sequence>
<reference evidence="3" key="1">
    <citation type="journal article" date="2015" name="Genome Announc.">
        <title>Draft Genome Sequence of Bacteroidales Strain TBC1, a Novel Isolate from a Methanogenic Wastewater Treatment System.</title>
        <authorList>
            <person name="Tourlousse D.M."/>
            <person name="Matsuura N."/>
            <person name="Sun L."/>
            <person name="Toyonaga M."/>
            <person name="Kuroda K."/>
            <person name="Ohashi A."/>
            <person name="Cruz R."/>
            <person name="Yamaguchi T."/>
            <person name="Sekiguchi Y."/>
        </authorList>
    </citation>
    <scope>NUCLEOTIDE SEQUENCE [LARGE SCALE GENOMIC DNA]</scope>
    <source>
        <strain evidence="3">TBC1</strain>
    </source>
</reference>
<dbReference type="Proteomes" id="UP000053091">
    <property type="component" value="Unassembled WGS sequence"/>
</dbReference>
<evidence type="ECO:0000313" key="4">
    <source>
        <dbReference type="Proteomes" id="UP000053091"/>
    </source>
</evidence>
<proteinExistence type="predicted"/>
<gene>
    <name evidence="3" type="ORF">TBC1_1187</name>
</gene>
<dbReference type="InterPro" id="IPR003848">
    <property type="entry name" value="DUF218"/>
</dbReference>
<dbReference type="STRING" id="1678841.TBC1_1187"/>
<organism evidence="3">
    <name type="scientific">Lentimicrobium saccharophilum</name>
    <dbReference type="NCBI Taxonomy" id="1678841"/>
    <lineage>
        <taxon>Bacteria</taxon>
        <taxon>Pseudomonadati</taxon>
        <taxon>Bacteroidota</taxon>
        <taxon>Bacteroidia</taxon>
        <taxon>Bacteroidales</taxon>
        <taxon>Lentimicrobiaceae</taxon>
        <taxon>Lentimicrobium</taxon>
    </lineage>
</organism>
<feature type="domain" description="DUF218" evidence="2">
    <location>
        <begin position="56"/>
        <end position="228"/>
    </location>
</feature>